<dbReference type="EMBL" id="CP029543">
    <property type="protein sequence ID" value="AWV47441.1"/>
    <property type="molecule type" value="Genomic_DNA"/>
</dbReference>
<sequence>MDVVTYTGVMLARHHRTPDSAGTVVCAAYHVVAPKKVMLTNCPTGLDVDANTDTEPPRRSWPRPTGSDRTTRRCPAEQVVTDVALHRNHPDQ</sequence>
<name>A0AAD0KVD3_MYCLR</name>
<proteinExistence type="predicted"/>
<evidence type="ECO:0000256" key="1">
    <source>
        <dbReference type="SAM" id="MobiDB-lite"/>
    </source>
</evidence>
<evidence type="ECO:0000313" key="3">
    <source>
        <dbReference type="Proteomes" id="UP000249682"/>
    </source>
</evidence>
<dbReference type="AlphaFoldDB" id="A0AAD0KVD3"/>
<accession>A0AAD0KVD3</accession>
<feature type="region of interest" description="Disordered" evidence="1">
    <location>
        <begin position="45"/>
        <end position="92"/>
    </location>
</feature>
<organism evidence="2 3">
    <name type="scientific">Mycobacterium leprae</name>
    <dbReference type="NCBI Taxonomy" id="1769"/>
    <lineage>
        <taxon>Bacteria</taxon>
        <taxon>Bacillati</taxon>
        <taxon>Actinomycetota</taxon>
        <taxon>Actinomycetes</taxon>
        <taxon>Mycobacteriales</taxon>
        <taxon>Mycobacteriaceae</taxon>
        <taxon>Mycobacterium</taxon>
    </lineage>
</organism>
<evidence type="ECO:0000313" key="2">
    <source>
        <dbReference type="EMBL" id="AWV47441.1"/>
    </source>
</evidence>
<dbReference type="Proteomes" id="UP000249682">
    <property type="component" value="Chromosome"/>
</dbReference>
<reference evidence="2 3" key="1">
    <citation type="submission" date="2018-05" db="EMBL/GenBank/DDBJ databases">
        <title>Evolution of small genomes with special reference to Mycobacterium leprae.</title>
        <authorList>
            <person name="Mohanty P.S."/>
            <person name="Bansal A.K."/>
            <person name="Gupta U.D."/>
            <person name="Naaz F."/>
            <person name="Dwivedi V.D."/>
            <person name="Singh H."/>
            <person name="Gupta G."/>
            <person name="Sharma S."/>
            <person name="Arora M."/>
        </authorList>
    </citation>
    <scope>NUCLEOTIDE SEQUENCE [LARGE SCALE GENOMIC DNA]</scope>
    <source>
        <strain evidence="2 3">MRHRU-235-G</strain>
    </source>
</reference>
<protein>
    <submittedName>
        <fullName evidence="2">Uncharacterized protein</fullName>
    </submittedName>
</protein>
<gene>
    <name evidence="2" type="ORF">DIJ64_03080</name>
</gene>